<name>A0A5B7JNP8_PORTR</name>
<feature type="compositionally biased region" description="Polar residues" evidence="1">
    <location>
        <begin position="14"/>
        <end position="24"/>
    </location>
</feature>
<protein>
    <submittedName>
        <fullName evidence="2">Uncharacterized protein</fullName>
    </submittedName>
</protein>
<dbReference type="Proteomes" id="UP000324222">
    <property type="component" value="Unassembled WGS sequence"/>
</dbReference>
<reference evidence="2 3" key="1">
    <citation type="submission" date="2019-05" db="EMBL/GenBank/DDBJ databases">
        <title>Another draft genome of Portunus trituberculatus and its Hox gene families provides insights of decapod evolution.</title>
        <authorList>
            <person name="Jeong J.-H."/>
            <person name="Song I."/>
            <person name="Kim S."/>
            <person name="Choi T."/>
            <person name="Kim D."/>
            <person name="Ryu S."/>
            <person name="Kim W."/>
        </authorList>
    </citation>
    <scope>NUCLEOTIDE SEQUENCE [LARGE SCALE GENOMIC DNA]</scope>
    <source>
        <tissue evidence="2">Muscle</tissue>
    </source>
</reference>
<keyword evidence="3" id="KW-1185">Reference proteome</keyword>
<feature type="region of interest" description="Disordered" evidence="1">
    <location>
        <begin position="1"/>
        <end position="66"/>
    </location>
</feature>
<evidence type="ECO:0000256" key="1">
    <source>
        <dbReference type="SAM" id="MobiDB-lite"/>
    </source>
</evidence>
<evidence type="ECO:0000313" key="3">
    <source>
        <dbReference type="Proteomes" id="UP000324222"/>
    </source>
</evidence>
<organism evidence="2 3">
    <name type="scientific">Portunus trituberculatus</name>
    <name type="common">Swimming crab</name>
    <name type="synonym">Neptunus trituberculatus</name>
    <dbReference type="NCBI Taxonomy" id="210409"/>
    <lineage>
        <taxon>Eukaryota</taxon>
        <taxon>Metazoa</taxon>
        <taxon>Ecdysozoa</taxon>
        <taxon>Arthropoda</taxon>
        <taxon>Crustacea</taxon>
        <taxon>Multicrustacea</taxon>
        <taxon>Malacostraca</taxon>
        <taxon>Eumalacostraca</taxon>
        <taxon>Eucarida</taxon>
        <taxon>Decapoda</taxon>
        <taxon>Pleocyemata</taxon>
        <taxon>Brachyura</taxon>
        <taxon>Eubrachyura</taxon>
        <taxon>Portunoidea</taxon>
        <taxon>Portunidae</taxon>
        <taxon>Portuninae</taxon>
        <taxon>Portunus</taxon>
    </lineage>
</organism>
<gene>
    <name evidence="2" type="ORF">E2C01_093007</name>
</gene>
<evidence type="ECO:0000313" key="2">
    <source>
        <dbReference type="EMBL" id="MPC97682.1"/>
    </source>
</evidence>
<sequence length="83" mass="9902">MQQQRLVYRPGSTRFENISGTSTERGVGDVEWKHDRDSISSRREGRGVKEDIKETTDRDEKQEDKDNYVNKLVLKRRRGYEER</sequence>
<dbReference type="EMBL" id="VSRR010111004">
    <property type="protein sequence ID" value="MPC97682.1"/>
    <property type="molecule type" value="Genomic_DNA"/>
</dbReference>
<feature type="compositionally biased region" description="Basic and acidic residues" evidence="1">
    <location>
        <begin position="26"/>
        <end position="66"/>
    </location>
</feature>
<dbReference type="AlphaFoldDB" id="A0A5B7JNP8"/>
<proteinExistence type="predicted"/>
<accession>A0A5B7JNP8</accession>
<comment type="caution">
    <text evidence="2">The sequence shown here is derived from an EMBL/GenBank/DDBJ whole genome shotgun (WGS) entry which is preliminary data.</text>
</comment>